<feature type="compositionally biased region" description="Polar residues" evidence="8">
    <location>
        <begin position="412"/>
        <end position="434"/>
    </location>
</feature>
<dbReference type="Pfam" id="PF02463">
    <property type="entry name" value="SMC_N"/>
    <property type="match status" value="1"/>
</dbReference>
<feature type="coiled-coil region" evidence="7">
    <location>
        <begin position="679"/>
        <end position="713"/>
    </location>
</feature>
<dbReference type="GO" id="GO:0005524">
    <property type="term" value="F:ATP binding"/>
    <property type="evidence" value="ECO:0007669"/>
    <property type="project" value="UniProtKB-UniRule"/>
</dbReference>
<dbReference type="InterPro" id="IPR024704">
    <property type="entry name" value="SMC"/>
</dbReference>
<dbReference type="InterPro" id="IPR011890">
    <property type="entry name" value="SMC_prok"/>
</dbReference>
<accession>A0A0R2FZ97</accession>
<keyword evidence="2 7" id="KW-0963">Cytoplasm</keyword>
<comment type="domain">
    <text evidence="7">Contains large globular domains required for ATP hydrolysis at each terminus and a third globular domain forming a flexible hinge near the middle of the molecule. These domains are separated by coiled-coil structures.</text>
</comment>
<dbReference type="Gene3D" id="3.40.50.300">
    <property type="entry name" value="P-loop containing nucleotide triphosphate hydrolases"/>
    <property type="match status" value="2"/>
</dbReference>
<comment type="similarity">
    <text evidence="7">Belongs to the SMC family.</text>
</comment>
<sequence length="1183" mass="133110">MQLKSLTMNGFKSFADKTTLHFSEGMTGVIGPNGSGKSNITEAIRWAMGEQSAKSLRGERMPDVIFAGTALRKPLNRAEVTLTFDNSDHYFPKMPDEVTVTRRLFRNGESEFYLNQKACRLRDIVDLFMDSGLGRESFSIISQGRVEEIFNSKPENRRGIIEEAAGVLKYKQKKKQAEKELAETSDNLARVYDIVHELEDQIGPLQEQSSIATDYLRQKKDYDALYQQLLTYEITDLAAQQTATQRKADELKATVAHLKRQVAHATTANQQNKDQQQQLTTQLDQQQEQLLQQTQLAESLVGQDNVVAERQKNNQSQLDQVTQQLQTAQKQLTATQTQVQQLQTELTAKQAALAQHQQEAATLTKAQAGGEKALRAEIERLRSVYIDQMEAQTNHRNELSYAQKQVAQLTGQLSRQNQADQQTKNSQQALTTKQQDLKKETAGLKERVDRFQQELQKLQQTDKKLRQSEKDEQNKYYQALGVLQQAQAKQKGLAELADEHAGYYQGTKAVLQHQQELSGVLGAVADLLTVPREDQLALETALGGQLQNVVTTDESAAQQAIEYLKAHRLGRATFLPLSTMRPRFIRSSAEQTIRQQEGFQGIASELVQYDSQFKPVIEHLLGNLLVIDTLQHGVQLAQRTHHEYRIVTLAGDLLNPGGSMTGGRSQKQRTGLLERQQNLTDLNQMIAKMQGQLDQQQNQLTALRNRLGDNEQQQADCQKQLEPLQAKWQERQNDLTLAEQQVSQLERTVQGNLFTQRQQQDELEAAQQKAAALAQTTDEVAQKLAAAKQNLADANSRLDHFADTQKQAAEQLQQLQTENAVAKSEVAHVQEQAETARQQQDTLQQQVTDLTTQQQQLQTALKQSTGSTAERAQQLQTARTQIAALKKAMAAAKAQRTKLQAEQQDLDAQLQRHYALQENALDEQKENSIQLDRLKSGLDRRLATLRDQYELSYEAAQAQQPADWQPHDTKEKLKLLKRGLDDLGDVNLNAIDDYKRVKKRYDFLTQQQNDLLDAQKQLQTTMDQMDTEVAHRFKETFDATAQAFNEIFPLMFGGGHATLTLTDPSHLLTTGIEITAQPPGKKLQRLSLLSGGERALTAITLLFAILRVRPVPFCILDEVEASLDDANVARFGQFIKHFEQDSQFIVITHRKGTMTAADRLYGITMEESGISKVVAVSLENESA</sequence>
<dbReference type="GO" id="GO:0006260">
    <property type="term" value="P:DNA replication"/>
    <property type="evidence" value="ECO:0007669"/>
    <property type="project" value="UniProtKB-UniRule"/>
</dbReference>
<dbReference type="FunFam" id="3.40.50.300:FF:000901">
    <property type="entry name" value="Chromosome partition protein Smc"/>
    <property type="match status" value="1"/>
</dbReference>
<dbReference type="AlphaFoldDB" id="A0A0R2FZ97"/>
<keyword evidence="6 7" id="KW-0238">DNA-binding</keyword>
<evidence type="ECO:0000256" key="7">
    <source>
        <dbReference type="HAMAP-Rule" id="MF_01894"/>
    </source>
</evidence>
<dbReference type="HAMAP" id="MF_01894">
    <property type="entry name" value="Smc_prok"/>
    <property type="match status" value="1"/>
</dbReference>
<dbReference type="GO" id="GO:0007059">
    <property type="term" value="P:chromosome segregation"/>
    <property type="evidence" value="ECO:0007669"/>
    <property type="project" value="UniProtKB-UniRule"/>
</dbReference>
<dbReference type="GO" id="GO:0005737">
    <property type="term" value="C:cytoplasm"/>
    <property type="evidence" value="ECO:0007669"/>
    <property type="project" value="UniProtKB-SubCell"/>
</dbReference>
<dbReference type="InterPro" id="IPR027417">
    <property type="entry name" value="P-loop_NTPase"/>
</dbReference>
<dbReference type="EMBL" id="JQAZ01000001">
    <property type="protein sequence ID" value="KRN33839.1"/>
    <property type="molecule type" value="Genomic_DNA"/>
</dbReference>
<dbReference type="RefSeq" id="WP_057768437.1">
    <property type="nucleotide sequence ID" value="NZ_JQAT01000001.1"/>
</dbReference>
<dbReference type="InterPro" id="IPR036277">
    <property type="entry name" value="SMC_hinge_sf"/>
</dbReference>
<feature type="coiled-coil region" evidence="7">
    <location>
        <begin position="167"/>
        <end position="194"/>
    </location>
</feature>
<proteinExistence type="inferred from homology"/>
<dbReference type="Proteomes" id="UP000051751">
    <property type="component" value="Unassembled WGS sequence"/>
</dbReference>
<dbReference type="Proteomes" id="UP000051645">
    <property type="component" value="Unassembled WGS sequence"/>
</dbReference>
<dbReference type="NCBIfam" id="TIGR02168">
    <property type="entry name" value="SMC_prok_B"/>
    <property type="match status" value="1"/>
</dbReference>
<feature type="coiled-coil region" evidence="7">
    <location>
        <begin position="241"/>
        <end position="366"/>
    </location>
</feature>
<dbReference type="InterPro" id="IPR010935">
    <property type="entry name" value="SMC_hinge"/>
</dbReference>
<dbReference type="Gene3D" id="1.20.1060.20">
    <property type="match status" value="1"/>
</dbReference>
<keyword evidence="4 7" id="KW-0067">ATP-binding</keyword>
<comment type="caution">
    <text evidence="11">The sequence shown here is derived from an EMBL/GenBank/DDBJ whole genome shotgun (WGS) entry which is preliminary data.</text>
</comment>
<dbReference type="SUPFAM" id="SSF52540">
    <property type="entry name" value="P-loop containing nucleoside triphosphate hydrolases"/>
    <property type="match status" value="1"/>
</dbReference>
<comment type="function">
    <text evidence="7">Required for chromosome condensation and partitioning.</text>
</comment>
<evidence type="ECO:0000313" key="10">
    <source>
        <dbReference type="EMBL" id="KRN29632.1"/>
    </source>
</evidence>
<dbReference type="STRING" id="81857.IV38_GL000519"/>
<dbReference type="EMBL" id="JQAT01000001">
    <property type="protein sequence ID" value="KRN29632.1"/>
    <property type="molecule type" value="Genomic_DNA"/>
</dbReference>
<dbReference type="Pfam" id="PF06470">
    <property type="entry name" value="SMC_hinge"/>
    <property type="match status" value="1"/>
</dbReference>
<dbReference type="CDD" id="cd03278">
    <property type="entry name" value="ABC_SMC_barmotin"/>
    <property type="match status" value="2"/>
</dbReference>
<keyword evidence="5 7" id="KW-0175">Coiled coil</keyword>
<organism evidence="11 12">
    <name type="scientific">Lactobacillus selangorensis</name>
    <dbReference type="NCBI Taxonomy" id="81857"/>
    <lineage>
        <taxon>Bacteria</taxon>
        <taxon>Bacillati</taxon>
        <taxon>Bacillota</taxon>
        <taxon>Bacilli</taxon>
        <taxon>Lactobacillales</taxon>
        <taxon>Lactobacillaceae</taxon>
        <taxon>Lactobacillus</taxon>
    </lineage>
</organism>
<dbReference type="InterPro" id="IPR003395">
    <property type="entry name" value="RecF/RecN/SMC_N"/>
</dbReference>
<dbReference type="PIRSF" id="PIRSF005719">
    <property type="entry name" value="SMC"/>
    <property type="match status" value="1"/>
</dbReference>
<keyword evidence="3 7" id="KW-0547">Nucleotide-binding</keyword>
<evidence type="ECO:0000256" key="6">
    <source>
        <dbReference type="ARBA" id="ARBA00023125"/>
    </source>
</evidence>
<dbReference type="PATRIC" id="fig|81857.3.peg.523"/>
<evidence type="ECO:0000313" key="13">
    <source>
        <dbReference type="Proteomes" id="UP000051751"/>
    </source>
</evidence>
<evidence type="ECO:0000256" key="8">
    <source>
        <dbReference type="SAM" id="MobiDB-lite"/>
    </source>
</evidence>
<dbReference type="GO" id="GO:0016887">
    <property type="term" value="F:ATP hydrolysis activity"/>
    <property type="evidence" value="ECO:0007669"/>
    <property type="project" value="InterPro"/>
</dbReference>
<keyword evidence="12" id="KW-1185">Reference proteome</keyword>
<dbReference type="GO" id="GO:0003677">
    <property type="term" value="F:DNA binding"/>
    <property type="evidence" value="ECO:0007669"/>
    <property type="project" value="UniProtKB-UniRule"/>
</dbReference>
<protein>
    <recommendedName>
        <fullName evidence="7">Chromosome partition protein Smc</fullName>
    </recommendedName>
</protein>
<dbReference type="GO" id="GO:0030261">
    <property type="term" value="P:chromosome condensation"/>
    <property type="evidence" value="ECO:0007669"/>
    <property type="project" value="InterPro"/>
</dbReference>
<gene>
    <name evidence="7" type="primary">smc</name>
    <name evidence="10" type="ORF">IV38_GL000519</name>
    <name evidence="11" type="ORF">IV40_GL000149</name>
</gene>
<evidence type="ECO:0000256" key="1">
    <source>
        <dbReference type="ARBA" id="ARBA00004496"/>
    </source>
</evidence>
<evidence type="ECO:0000313" key="11">
    <source>
        <dbReference type="EMBL" id="KRN33839.1"/>
    </source>
</evidence>
<comment type="subcellular location">
    <subcellularLocation>
        <location evidence="1 7">Cytoplasm</location>
    </subcellularLocation>
</comment>
<comment type="subunit">
    <text evidence="7">Homodimer.</text>
</comment>
<feature type="region of interest" description="Disordered" evidence="8">
    <location>
        <begin position="412"/>
        <end position="438"/>
    </location>
</feature>
<dbReference type="SMART" id="SM00968">
    <property type="entry name" value="SMC_hinge"/>
    <property type="match status" value="1"/>
</dbReference>
<dbReference type="GO" id="GO:0007062">
    <property type="term" value="P:sister chromatid cohesion"/>
    <property type="evidence" value="ECO:0007669"/>
    <property type="project" value="InterPro"/>
</dbReference>
<name>A0A0R2FZ97_9LACO</name>
<evidence type="ECO:0000259" key="9">
    <source>
        <dbReference type="SMART" id="SM00968"/>
    </source>
</evidence>
<evidence type="ECO:0000256" key="4">
    <source>
        <dbReference type="ARBA" id="ARBA00022840"/>
    </source>
</evidence>
<dbReference type="SUPFAM" id="SSF75553">
    <property type="entry name" value="Smc hinge domain"/>
    <property type="match status" value="1"/>
</dbReference>
<dbReference type="FunFam" id="3.40.50.300:FF:000984">
    <property type="entry name" value="Chromosome partition protein Smc"/>
    <property type="match status" value="1"/>
</dbReference>
<dbReference type="GO" id="GO:0005694">
    <property type="term" value="C:chromosome"/>
    <property type="evidence" value="ECO:0007669"/>
    <property type="project" value="InterPro"/>
</dbReference>
<reference evidence="12 13" key="1">
    <citation type="journal article" date="2015" name="Genome Announc.">
        <title>Expanding the biotechnology potential of lactobacilli through comparative genomics of 213 strains and associated genera.</title>
        <authorList>
            <person name="Sun Z."/>
            <person name="Harris H.M."/>
            <person name="McCann A."/>
            <person name="Guo C."/>
            <person name="Argimon S."/>
            <person name="Zhang W."/>
            <person name="Yang X."/>
            <person name="Jeffery I.B."/>
            <person name="Cooney J.C."/>
            <person name="Kagawa T.F."/>
            <person name="Liu W."/>
            <person name="Song Y."/>
            <person name="Salvetti E."/>
            <person name="Wrobel A."/>
            <person name="Rasinkangas P."/>
            <person name="Parkhill J."/>
            <person name="Rea M.C."/>
            <person name="O'Sullivan O."/>
            <person name="Ritari J."/>
            <person name="Douillard F.P."/>
            <person name="Paul Ross R."/>
            <person name="Yang R."/>
            <person name="Briner A.E."/>
            <person name="Felis G.E."/>
            <person name="de Vos W.M."/>
            <person name="Barrangou R."/>
            <person name="Klaenhammer T.R."/>
            <person name="Caufield P.W."/>
            <person name="Cui Y."/>
            <person name="Zhang H."/>
            <person name="O'Toole P.W."/>
        </authorList>
    </citation>
    <scope>NUCLEOTIDE SEQUENCE [LARGE SCALE GENOMIC DNA]</scope>
    <source>
        <strain evidence="10 13">ATCC BAA-66</strain>
        <strain evidence="11 12">DSM 13344</strain>
    </source>
</reference>
<feature type="coiled-coil region" evidence="7">
    <location>
        <begin position="756"/>
        <end position="909"/>
    </location>
</feature>
<evidence type="ECO:0000313" key="12">
    <source>
        <dbReference type="Proteomes" id="UP000051645"/>
    </source>
</evidence>
<feature type="binding site" evidence="7">
    <location>
        <begin position="32"/>
        <end position="39"/>
    </location>
    <ligand>
        <name>ATP</name>
        <dbReference type="ChEBI" id="CHEBI:30616"/>
    </ligand>
</feature>
<feature type="domain" description="SMC hinge" evidence="9">
    <location>
        <begin position="518"/>
        <end position="637"/>
    </location>
</feature>
<dbReference type="OrthoDB" id="9808768at2"/>
<evidence type="ECO:0000256" key="3">
    <source>
        <dbReference type="ARBA" id="ARBA00022741"/>
    </source>
</evidence>
<evidence type="ECO:0000256" key="5">
    <source>
        <dbReference type="ARBA" id="ARBA00023054"/>
    </source>
</evidence>
<dbReference type="PANTHER" id="PTHR43977">
    <property type="entry name" value="STRUCTURAL MAINTENANCE OF CHROMOSOMES PROTEIN 3"/>
    <property type="match status" value="1"/>
</dbReference>
<dbReference type="Gene3D" id="3.30.70.1620">
    <property type="match status" value="1"/>
</dbReference>
<evidence type="ECO:0000256" key="2">
    <source>
        <dbReference type="ARBA" id="ARBA00022490"/>
    </source>
</evidence>